<organism evidence="2 3">
    <name type="scientific">Pleurodeles waltl</name>
    <name type="common">Iberian ribbed newt</name>
    <dbReference type="NCBI Taxonomy" id="8319"/>
    <lineage>
        <taxon>Eukaryota</taxon>
        <taxon>Metazoa</taxon>
        <taxon>Chordata</taxon>
        <taxon>Craniata</taxon>
        <taxon>Vertebrata</taxon>
        <taxon>Euteleostomi</taxon>
        <taxon>Amphibia</taxon>
        <taxon>Batrachia</taxon>
        <taxon>Caudata</taxon>
        <taxon>Salamandroidea</taxon>
        <taxon>Salamandridae</taxon>
        <taxon>Pleurodelinae</taxon>
        <taxon>Pleurodeles</taxon>
    </lineage>
</organism>
<proteinExistence type="predicted"/>
<evidence type="ECO:0000256" key="1">
    <source>
        <dbReference type="SAM" id="MobiDB-lite"/>
    </source>
</evidence>
<feature type="non-terminal residue" evidence="2">
    <location>
        <position position="141"/>
    </location>
</feature>
<evidence type="ECO:0000313" key="3">
    <source>
        <dbReference type="Proteomes" id="UP001066276"/>
    </source>
</evidence>
<gene>
    <name evidence="2" type="ORF">NDU88_003465</name>
</gene>
<comment type="caution">
    <text evidence="2">The sequence shown here is derived from an EMBL/GenBank/DDBJ whole genome shotgun (WGS) entry which is preliminary data.</text>
</comment>
<dbReference type="Proteomes" id="UP001066276">
    <property type="component" value="Chromosome 3_1"/>
</dbReference>
<dbReference type="EMBL" id="JANPWB010000005">
    <property type="protein sequence ID" value="KAJ1186684.1"/>
    <property type="molecule type" value="Genomic_DNA"/>
</dbReference>
<name>A0AAV7UF85_PLEWA</name>
<reference evidence="2" key="1">
    <citation type="journal article" date="2022" name="bioRxiv">
        <title>Sequencing and chromosome-scale assembly of the giantPleurodeles waltlgenome.</title>
        <authorList>
            <person name="Brown T."/>
            <person name="Elewa A."/>
            <person name="Iarovenko S."/>
            <person name="Subramanian E."/>
            <person name="Araus A.J."/>
            <person name="Petzold A."/>
            <person name="Susuki M."/>
            <person name="Suzuki K.-i.T."/>
            <person name="Hayashi T."/>
            <person name="Toyoda A."/>
            <person name="Oliveira C."/>
            <person name="Osipova E."/>
            <person name="Leigh N.D."/>
            <person name="Simon A."/>
            <person name="Yun M.H."/>
        </authorList>
    </citation>
    <scope>NUCLEOTIDE SEQUENCE</scope>
    <source>
        <strain evidence="2">20211129_DDA</strain>
        <tissue evidence="2">Liver</tissue>
    </source>
</reference>
<accession>A0AAV7UF85</accession>
<protein>
    <submittedName>
        <fullName evidence="2">Uncharacterized protein</fullName>
    </submittedName>
</protein>
<keyword evidence="3" id="KW-1185">Reference proteome</keyword>
<sequence length="141" mass="15985">DSLEKRNERGGRSERRTETSIFKKQPVPLTSKYFIKIPHPCTTDEDVSLQVLNIRADTSLSLGRVEDDLPLVSLASATRNFHRNEQLFSNSTKTDGIIYYELQRETPASSPLTNTLQDILLTSATHAQTHLPLLQQDCHEH</sequence>
<feature type="region of interest" description="Disordered" evidence="1">
    <location>
        <begin position="1"/>
        <end position="20"/>
    </location>
</feature>
<feature type="compositionally biased region" description="Basic and acidic residues" evidence="1">
    <location>
        <begin position="1"/>
        <end position="18"/>
    </location>
</feature>
<feature type="non-terminal residue" evidence="2">
    <location>
        <position position="1"/>
    </location>
</feature>
<evidence type="ECO:0000313" key="2">
    <source>
        <dbReference type="EMBL" id="KAJ1186684.1"/>
    </source>
</evidence>
<dbReference type="AlphaFoldDB" id="A0AAV7UF85"/>